<evidence type="ECO:0000259" key="6">
    <source>
        <dbReference type="Pfam" id="PF01619"/>
    </source>
</evidence>
<evidence type="ECO:0000256" key="1">
    <source>
        <dbReference type="ARBA" id="ARBA00005869"/>
    </source>
</evidence>
<sequence>MHRTISFAARAAPPTSLRLLRPYASPATVYRSFSSATSKPKASRLPFKSIAASVALTSSFYLYSRSIAEAEAIHNYNTNPSMTTVAELQDMDNRIAVQAKTTEELALALFVYRLCAFPWLVNAAPHLIAAAERLHLQAPIYWFIKQTFFRHFCGGETSEECISSMDKLAQSGINCILDLSVEADLHLDKQEERPEGQSKYYRDEQQADVILKMIKTCIQTAAGGASTNAMVAVKVTGFTAPELLLRLNQAVTALDQAFLDYQQNGHLDAQGVSQVIQKVLPPAESQEQEQKRQSIIDHLKREKGTLDLLEFRKLFNLQGPGRDIWWKTSQMDSKSVMLTSEDLEAYDRMIQRVDEACSLAHQLKVGVMVDAEQSYFQNIIDHVAVNLQSKYNRRIENQHSGPTVYNTYQMYTKSARGRLELDVELSKRENFVFAAKLVRGAYMVSERKRALDMNYPSPIHDTLEDTHDSYNGGVKYLVSKLREHQESTGEALTVSNSPIVFMVASHNRDSVILTIEEMEKNHISPHSGVVLFGQLFSMQDQISYTLARHGYAAYKYLPYGMIDEVIPYLLRRAQENSSILGGPGVAHERQLMWDELKGRITGKATKPDVSVNTTTSA</sequence>
<comment type="similarity">
    <text evidence="1 5">Belongs to the proline oxidase family.</text>
</comment>
<dbReference type="PANTHER" id="PTHR13914:SF0">
    <property type="entry name" value="PROLINE DEHYDROGENASE 1, MITOCHONDRIAL"/>
    <property type="match status" value="1"/>
</dbReference>
<accession>A0A1X0R3F0</accession>
<dbReference type="GO" id="GO:0005739">
    <property type="term" value="C:mitochondrion"/>
    <property type="evidence" value="ECO:0007669"/>
    <property type="project" value="TreeGrafter"/>
</dbReference>
<comment type="cofactor">
    <cofactor evidence="5">
        <name>FAD</name>
        <dbReference type="ChEBI" id="CHEBI:57692"/>
    </cofactor>
</comment>
<proteinExistence type="inferred from homology"/>
<evidence type="ECO:0000256" key="5">
    <source>
        <dbReference type="RuleBase" id="RU364054"/>
    </source>
</evidence>
<comment type="function">
    <text evidence="5">Converts proline to delta-1-pyrroline-5-carboxylate.</text>
</comment>
<dbReference type="EC" id="1.5.5.2" evidence="2 5"/>
<protein>
    <recommendedName>
        <fullName evidence="2 5">Proline dehydrogenase</fullName>
        <ecNumber evidence="2 5">1.5.5.2</ecNumber>
    </recommendedName>
</protein>
<organism evidence="7">
    <name type="scientific">Rhizopus microsporus var. microsporus</name>
    <dbReference type="NCBI Taxonomy" id="86635"/>
    <lineage>
        <taxon>Eukaryota</taxon>
        <taxon>Fungi</taxon>
        <taxon>Fungi incertae sedis</taxon>
        <taxon>Mucoromycota</taxon>
        <taxon>Mucoromycotina</taxon>
        <taxon>Mucoromycetes</taxon>
        <taxon>Mucorales</taxon>
        <taxon>Mucorineae</taxon>
        <taxon>Rhizopodaceae</taxon>
        <taxon>Rhizopus</taxon>
    </lineage>
</organism>
<dbReference type="PANTHER" id="PTHR13914">
    <property type="entry name" value="PROLINE OXIDASE"/>
    <property type="match status" value="1"/>
</dbReference>
<evidence type="ECO:0000256" key="3">
    <source>
        <dbReference type="ARBA" id="ARBA00023002"/>
    </source>
</evidence>
<dbReference type="Proteomes" id="UP000242414">
    <property type="component" value="Unassembled WGS sequence"/>
</dbReference>
<dbReference type="OrthoDB" id="5464at2759"/>
<keyword evidence="5" id="KW-0285">Flavoprotein</keyword>
<dbReference type="Gene3D" id="3.20.20.220">
    <property type="match status" value="2"/>
</dbReference>
<name>A0A1X0R3F0_RHIZD</name>
<dbReference type="InterPro" id="IPR002872">
    <property type="entry name" value="Proline_DH_dom"/>
</dbReference>
<dbReference type="GO" id="GO:0010133">
    <property type="term" value="P:L-proline catabolic process to L-glutamate"/>
    <property type="evidence" value="ECO:0007669"/>
    <property type="project" value="TreeGrafter"/>
</dbReference>
<evidence type="ECO:0000256" key="4">
    <source>
        <dbReference type="ARBA" id="ARBA00023062"/>
    </source>
</evidence>
<dbReference type="GO" id="GO:0071949">
    <property type="term" value="F:FAD binding"/>
    <property type="evidence" value="ECO:0007669"/>
    <property type="project" value="TreeGrafter"/>
</dbReference>
<dbReference type="SUPFAM" id="SSF51730">
    <property type="entry name" value="FAD-linked oxidoreductase"/>
    <property type="match status" value="1"/>
</dbReference>
<gene>
    <name evidence="7" type="ORF">BCV72DRAFT_124645</name>
</gene>
<feature type="domain" description="Proline dehydrogenase" evidence="6">
    <location>
        <begin position="231"/>
        <end position="579"/>
    </location>
</feature>
<evidence type="ECO:0000313" key="7">
    <source>
        <dbReference type="EMBL" id="ORE06448.1"/>
    </source>
</evidence>
<keyword evidence="4 5" id="KW-0642">Proline metabolism</keyword>
<dbReference type="GO" id="GO:0004657">
    <property type="term" value="F:proline dehydrogenase activity"/>
    <property type="evidence" value="ECO:0007669"/>
    <property type="project" value="UniProtKB-EC"/>
</dbReference>
<keyword evidence="5" id="KW-0274">FAD</keyword>
<keyword evidence="3 5" id="KW-0560">Oxidoreductase</keyword>
<dbReference type="InterPro" id="IPR015659">
    <property type="entry name" value="Proline_oxidase"/>
</dbReference>
<reference evidence="7" key="1">
    <citation type="journal article" date="2016" name="Proc. Natl. Acad. Sci. U.S.A.">
        <title>Lipid metabolic changes in an early divergent fungus govern the establishment of a mutualistic symbiosis with endobacteria.</title>
        <authorList>
            <person name="Lastovetsky O.A."/>
            <person name="Gaspar M.L."/>
            <person name="Mondo S.J."/>
            <person name="LaButti K.M."/>
            <person name="Sandor L."/>
            <person name="Grigoriev I.V."/>
            <person name="Henry S.A."/>
            <person name="Pawlowska T.E."/>
        </authorList>
    </citation>
    <scope>NUCLEOTIDE SEQUENCE [LARGE SCALE GENOMIC DNA]</scope>
    <source>
        <strain evidence="7">ATCC 52814</strain>
    </source>
</reference>
<dbReference type="AlphaFoldDB" id="A0A1X0R3F0"/>
<comment type="catalytic activity">
    <reaction evidence="5">
        <text>L-proline + a quinone = (S)-1-pyrroline-5-carboxylate + a quinol + H(+)</text>
        <dbReference type="Rhea" id="RHEA:23784"/>
        <dbReference type="ChEBI" id="CHEBI:15378"/>
        <dbReference type="ChEBI" id="CHEBI:17388"/>
        <dbReference type="ChEBI" id="CHEBI:24646"/>
        <dbReference type="ChEBI" id="CHEBI:60039"/>
        <dbReference type="ChEBI" id="CHEBI:132124"/>
        <dbReference type="EC" id="1.5.5.2"/>
    </reaction>
</comment>
<dbReference type="VEuPathDB" id="FungiDB:BCV72DRAFT_124645"/>
<dbReference type="EMBL" id="KV921923">
    <property type="protein sequence ID" value="ORE06448.1"/>
    <property type="molecule type" value="Genomic_DNA"/>
</dbReference>
<evidence type="ECO:0000256" key="2">
    <source>
        <dbReference type="ARBA" id="ARBA00012695"/>
    </source>
</evidence>
<dbReference type="InterPro" id="IPR029041">
    <property type="entry name" value="FAD-linked_oxidoreductase-like"/>
</dbReference>
<dbReference type="Pfam" id="PF01619">
    <property type="entry name" value="Pro_dh"/>
    <property type="match status" value="1"/>
</dbReference>